<name>A0A914D4H7_9BILA</name>
<protein>
    <submittedName>
        <fullName evidence="3">Uncharacterized protein</fullName>
    </submittedName>
</protein>
<evidence type="ECO:0000313" key="3">
    <source>
        <dbReference type="WBParaSite" id="ACRNAN_scaffold18332.g9162.t1"/>
    </source>
</evidence>
<dbReference type="AlphaFoldDB" id="A0A914D4H7"/>
<feature type="region of interest" description="Disordered" evidence="1">
    <location>
        <begin position="65"/>
        <end position="126"/>
    </location>
</feature>
<evidence type="ECO:0000313" key="2">
    <source>
        <dbReference type="Proteomes" id="UP000887540"/>
    </source>
</evidence>
<dbReference type="WBParaSite" id="ACRNAN_scaffold18332.g9162.t1">
    <property type="protein sequence ID" value="ACRNAN_scaffold18332.g9162.t1"/>
    <property type="gene ID" value="ACRNAN_scaffold18332.g9162"/>
</dbReference>
<feature type="compositionally biased region" description="Polar residues" evidence="1">
    <location>
        <begin position="109"/>
        <end position="126"/>
    </location>
</feature>
<evidence type="ECO:0000256" key="1">
    <source>
        <dbReference type="SAM" id="MobiDB-lite"/>
    </source>
</evidence>
<organism evidence="2 3">
    <name type="scientific">Acrobeloides nanus</name>
    <dbReference type="NCBI Taxonomy" id="290746"/>
    <lineage>
        <taxon>Eukaryota</taxon>
        <taxon>Metazoa</taxon>
        <taxon>Ecdysozoa</taxon>
        <taxon>Nematoda</taxon>
        <taxon>Chromadorea</taxon>
        <taxon>Rhabditida</taxon>
        <taxon>Tylenchina</taxon>
        <taxon>Cephalobomorpha</taxon>
        <taxon>Cephaloboidea</taxon>
        <taxon>Cephalobidae</taxon>
        <taxon>Acrobeloides</taxon>
    </lineage>
</organism>
<proteinExistence type="predicted"/>
<accession>A0A914D4H7</accession>
<feature type="region of interest" description="Disordered" evidence="1">
    <location>
        <begin position="1"/>
        <end position="22"/>
    </location>
</feature>
<feature type="compositionally biased region" description="Polar residues" evidence="1">
    <location>
        <begin position="1"/>
        <end position="18"/>
    </location>
</feature>
<reference evidence="3" key="1">
    <citation type="submission" date="2022-11" db="UniProtKB">
        <authorList>
            <consortium name="WormBaseParasite"/>
        </authorList>
    </citation>
    <scope>IDENTIFICATION</scope>
</reference>
<keyword evidence="2" id="KW-1185">Reference proteome</keyword>
<sequence length="147" mass="16735">MFQKESQQNKPGENTNQVKCDHDQKIITKNVLTPSHTGNTYPAITKDSLYEYELPPKYTLKLASENQFRKHHPTREVSYGSYGSQDEETLAPRSTISSNLSTSPRSRSYTIDSLTGTTLMPRSNATDLKVEYEKPCKEFLQARKNSI</sequence>
<feature type="compositionally biased region" description="Low complexity" evidence="1">
    <location>
        <begin position="92"/>
        <end position="108"/>
    </location>
</feature>
<dbReference type="Proteomes" id="UP000887540">
    <property type="component" value="Unplaced"/>
</dbReference>